<dbReference type="InterPro" id="IPR001155">
    <property type="entry name" value="OxRdtase_FMN_N"/>
</dbReference>
<dbReference type="Proteomes" id="UP000535543">
    <property type="component" value="Unassembled WGS sequence"/>
</dbReference>
<evidence type="ECO:0000256" key="3">
    <source>
        <dbReference type="ARBA" id="ARBA00022630"/>
    </source>
</evidence>
<evidence type="ECO:0000259" key="9">
    <source>
        <dbReference type="Pfam" id="PF00724"/>
    </source>
</evidence>
<dbReference type="Gene3D" id="3.20.20.70">
    <property type="entry name" value="Aldolase class I"/>
    <property type="match status" value="1"/>
</dbReference>
<dbReference type="InterPro" id="IPR051793">
    <property type="entry name" value="NADH:flavin_oxidoreductase"/>
</dbReference>
<reference evidence="10 11" key="1">
    <citation type="submission" date="2019-05" db="EMBL/GenBank/DDBJ databases">
        <authorList>
            <person name="Lee S.D."/>
        </authorList>
    </citation>
    <scope>NUCLEOTIDE SEQUENCE [LARGE SCALE GENOMIC DNA]</scope>
    <source>
        <strain evidence="10 11">YC2-7</strain>
    </source>
</reference>
<evidence type="ECO:0000256" key="1">
    <source>
        <dbReference type="ARBA" id="ARBA00001917"/>
    </source>
</evidence>
<dbReference type="PANTHER" id="PTHR42917">
    <property type="entry name" value="2,4-DIENOYL-COA REDUCTASE"/>
    <property type="match status" value="1"/>
</dbReference>
<dbReference type="PANTHER" id="PTHR42917:SF2">
    <property type="entry name" value="2,4-DIENOYL-COA REDUCTASE [(2E)-ENOYL-COA-PRODUCING]"/>
    <property type="match status" value="1"/>
</dbReference>
<dbReference type="GO" id="GO:0016491">
    <property type="term" value="F:oxidoreductase activity"/>
    <property type="evidence" value="ECO:0007669"/>
    <property type="project" value="UniProtKB-KW"/>
</dbReference>
<dbReference type="CDD" id="cd04747">
    <property type="entry name" value="OYE_like_5_FMN"/>
    <property type="match status" value="1"/>
</dbReference>
<dbReference type="GO" id="GO:0010181">
    <property type="term" value="F:FMN binding"/>
    <property type="evidence" value="ECO:0007669"/>
    <property type="project" value="InterPro"/>
</dbReference>
<keyword evidence="7" id="KW-0408">Iron</keyword>
<dbReference type="GO" id="GO:0051536">
    <property type="term" value="F:iron-sulfur cluster binding"/>
    <property type="evidence" value="ECO:0007669"/>
    <property type="project" value="UniProtKB-KW"/>
</dbReference>
<dbReference type="SUPFAM" id="SSF51395">
    <property type="entry name" value="FMN-linked oxidoreductases"/>
    <property type="match status" value="1"/>
</dbReference>
<keyword evidence="4" id="KW-0288">FMN</keyword>
<feature type="domain" description="NADH:flavin oxidoreductase/NADH oxidase N-terminal" evidence="9">
    <location>
        <begin position="11"/>
        <end position="359"/>
    </location>
</feature>
<keyword evidence="11" id="KW-1185">Reference proteome</keyword>
<keyword evidence="3" id="KW-0285">Flavoprotein</keyword>
<evidence type="ECO:0000256" key="4">
    <source>
        <dbReference type="ARBA" id="ARBA00022643"/>
    </source>
</evidence>
<dbReference type="Pfam" id="PF00724">
    <property type="entry name" value="Oxidored_FMN"/>
    <property type="match status" value="1"/>
</dbReference>
<comment type="caution">
    <text evidence="10">The sequence shown here is derived from an EMBL/GenBank/DDBJ whole genome shotgun (WGS) entry which is preliminary data.</text>
</comment>
<sequence>MSLSPTPLEPLFTPFAASSLHLRNRFAMAPMTRAKSPGGFPNAENVDHYRARAAGGVGLIITEGTYVKAPAAGPRSDVPRFYGKRATLGWSAIVDAVHAEGSAIIPQLWHTGVTRGTDPDFEAEIPSISPSGIDLSGNPLGHEVTTDALEDVVAGFAHSARLAQSLGFDGVELHGAHGYLLDEFFWDRTNRRTDRYGGSIARRATFPAEVVAAVRDAVGPDFAIVYRYSQWKAGNFDAHIASNPHELEELLTPLVNAGVDVFHTSTRRHWVPGFESSTDPTGLAGWTKKVTGLPVITVGSVGVETVFHSKGAPPAESSWQRLDYLTEQFERGEFDVVAMGRALLADPAWVEKVRSGRRDDIVAFDRPRAS</sequence>
<evidence type="ECO:0000313" key="11">
    <source>
        <dbReference type="Proteomes" id="UP000535543"/>
    </source>
</evidence>
<proteinExistence type="predicted"/>
<dbReference type="GO" id="GO:0046872">
    <property type="term" value="F:metal ion binding"/>
    <property type="evidence" value="ECO:0007669"/>
    <property type="project" value="UniProtKB-KW"/>
</dbReference>
<accession>A0A848KJF8</accession>
<evidence type="ECO:0000256" key="6">
    <source>
        <dbReference type="ARBA" id="ARBA00023002"/>
    </source>
</evidence>
<name>A0A848KJF8_9NOCA</name>
<evidence type="ECO:0000256" key="5">
    <source>
        <dbReference type="ARBA" id="ARBA00022723"/>
    </source>
</evidence>
<evidence type="ECO:0000256" key="8">
    <source>
        <dbReference type="ARBA" id="ARBA00023014"/>
    </source>
</evidence>
<reference evidence="10 11" key="2">
    <citation type="submission" date="2020-06" db="EMBL/GenBank/DDBJ databases">
        <title>Antribacter stalactiti gen. nov., sp. nov., a new member of the family Nacardiaceae isolated from a cave.</title>
        <authorList>
            <person name="Kim I.S."/>
        </authorList>
    </citation>
    <scope>NUCLEOTIDE SEQUENCE [LARGE SCALE GENOMIC DNA]</scope>
    <source>
        <strain evidence="10 11">YC2-7</strain>
    </source>
</reference>
<dbReference type="EMBL" id="VCQU01000004">
    <property type="protein sequence ID" value="NMN96007.1"/>
    <property type="molecule type" value="Genomic_DNA"/>
</dbReference>
<organism evidence="10 11">
    <name type="scientific">Antrihabitans stalactiti</name>
    <dbReference type="NCBI Taxonomy" id="2584121"/>
    <lineage>
        <taxon>Bacteria</taxon>
        <taxon>Bacillati</taxon>
        <taxon>Actinomycetota</taxon>
        <taxon>Actinomycetes</taxon>
        <taxon>Mycobacteriales</taxon>
        <taxon>Nocardiaceae</taxon>
        <taxon>Antrihabitans</taxon>
    </lineage>
</organism>
<evidence type="ECO:0000256" key="2">
    <source>
        <dbReference type="ARBA" id="ARBA00001966"/>
    </source>
</evidence>
<gene>
    <name evidence="10" type="ORF">FGL95_13290</name>
</gene>
<dbReference type="RefSeq" id="WP_169588182.1">
    <property type="nucleotide sequence ID" value="NZ_VCQU01000004.1"/>
</dbReference>
<keyword evidence="8" id="KW-0411">Iron-sulfur</keyword>
<comment type="cofactor">
    <cofactor evidence="1">
        <name>FMN</name>
        <dbReference type="ChEBI" id="CHEBI:58210"/>
    </cofactor>
</comment>
<protein>
    <submittedName>
        <fullName evidence="10">NADH:flavin oxidoreductase</fullName>
    </submittedName>
</protein>
<dbReference type="InterPro" id="IPR013785">
    <property type="entry name" value="Aldolase_TIM"/>
</dbReference>
<evidence type="ECO:0000313" key="10">
    <source>
        <dbReference type="EMBL" id="NMN96007.1"/>
    </source>
</evidence>
<dbReference type="FunFam" id="3.20.20.70:FF:000262">
    <property type="entry name" value="NADH:flavin oxidoreductase"/>
    <property type="match status" value="1"/>
</dbReference>
<comment type="cofactor">
    <cofactor evidence="2">
        <name>[4Fe-4S] cluster</name>
        <dbReference type="ChEBI" id="CHEBI:49883"/>
    </cofactor>
</comment>
<dbReference type="AlphaFoldDB" id="A0A848KJF8"/>
<keyword evidence="5" id="KW-0479">Metal-binding</keyword>
<evidence type="ECO:0000256" key="7">
    <source>
        <dbReference type="ARBA" id="ARBA00023004"/>
    </source>
</evidence>
<keyword evidence="6" id="KW-0560">Oxidoreductase</keyword>